<dbReference type="Proteomes" id="UP000184404">
    <property type="component" value="Unassembled WGS sequence"/>
</dbReference>
<reference evidence="1 2" key="1">
    <citation type="submission" date="2016-11" db="EMBL/GenBank/DDBJ databases">
        <authorList>
            <person name="Jaros S."/>
            <person name="Januszkiewicz K."/>
            <person name="Wedrychowicz H."/>
        </authorList>
    </citation>
    <scope>NUCLEOTIDE SEQUENCE [LARGE SCALE GENOMIC DNA]</scope>
    <source>
        <strain evidence="1 2">DSM 10502</strain>
    </source>
</reference>
<organism evidence="1 2">
    <name type="scientific">Schwartzia succinivorans DSM 10502</name>
    <dbReference type="NCBI Taxonomy" id="1123243"/>
    <lineage>
        <taxon>Bacteria</taxon>
        <taxon>Bacillati</taxon>
        <taxon>Bacillota</taxon>
        <taxon>Negativicutes</taxon>
        <taxon>Selenomonadales</taxon>
        <taxon>Selenomonadaceae</taxon>
        <taxon>Schwartzia</taxon>
    </lineage>
</organism>
<dbReference type="AlphaFoldDB" id="A0A1M4X5H9"/>
<accession>A0A1M4X5H9</accession>
<proteinExistence type="predicted"/>
<keyword evidence="2" id="KW-1185">Reference proteome</keyword>
<dbReference type="RefSeq" id="WP_072935433.1">
    <property type="nucleotide sequence ID" value="NZ_FQUG01000005.1"/>
</dbReference>
<name>A0A1M4X5H9_9FIRM</name>
<protein>
    <submittedName>
        <fullName evidence="1">Uncharacterized protein</fullName>
    </submittedName>
</protein>
<gene>
    <name evidence="1" type="ORF">SAMN02745190_01351</name>
</gene>
<evidence type="ECO:0000313" key="2">
    <source>
        <dbReference type="Proteomes" id="UP000184404"/>
    </source>
</evidence>
<evidence type="ECO:0000313" key="1">
    <source>
        <dbReference type="EMBL" id="SHE88623.1"/>
    </source>
</evidence>
<sequence>MDNVYQKVALFYEKRSALNPLVRQSRIERYLRQLAWKGSSDDELRKIWGALSVLLDYVFSSGLFSFAALTEYDYHEIMYRLKDEHPEMKFNEHFVNGMFGIFSDFLSEYCGRDSAHVKAMETARESFFKDGVFSCPERPSFDSVYEKLNHEEEITPEEEDKINDDLASLVDRVQRFFLQPAFRSDYLRARALFAGPYGDASLEDKEDFLYGFWDYFFFDYHMTEEDITPIRYFYEKGRQLLSPGDKYILQDLLKTRLSVFYVTHTEEDCIFCKDLFTDEDMLLPIPDNGFTDFKKLILYGHVYPEGIMLLNYVTAVQASTHLRKRIKEEVLAQYESFKKYQMPHASLNDFFTRHAIAVRHTINILANYAQLKVMHATSEEIPLRPEGNAALLSPGQDEIEERALSFGFSCYAAEMAKRMYADYVSVTGRRELRSRRAVTAAVLILVQGLNGMDYMVPDDIIREEQTTKHATIAMIEKIGEALHMEELDPRYRTEEGYVQALYST</sequence>
<dbReference type="OrthoDB" id="2375094at2"/>
<dbReference type="EMBL" id="FQUG01000005">
    <property type="protein sequence ID" value="SHE88623.1"/>
    <property type="molecule type" value="Genomic_DNA"/>
</dbReference>
<dbReference type="STRING" id="1123243.SAMN02745190_01351"/>